<dbReference type="SMART" id="SM00530">
    <property type="entry name" value="HTH_XRE"/>
    <property type="match status" value="1"/>
</dbReference>
<dbReference type="Proteomes" id="UP000674938">
    <property type="component" value="Unassembled WGS sequence"/>
</dbReference>
<dbReference type="CDD" id="cd00093">
    <property type="entry name" value="HTH_XRE"/>
    <property type="match status" value="1"/>
</dbReference>
<reference evidence="3" key="1">
    <citation type="submission" date="2020-12" db="EMBL/GenBank/DDBJ databases">
        <title>Vagococcus allomyrinae sp. nov. and Enterococcus lavae sp. nov., isolated from the larvae of Allomyrina dichotoma.</title>
        <authorList>
            <person name="Lee S.D."/>
        </authorList>
    </citation>
    <scope>NUCLEOTIDE SEQUENCE</scope>
    <source>
        <strain evidence="3">BWB3-3</strain>
    </source>
</reference>
<protein>
    <submittedName>
        <fullName evidence="3">Helix-turn-helix domain-containing protein</fullName>
    </submittedName>
</protein>
<dbReference type="PANTHER" id="PTHR37038:SF12">
    <property type="entry name" value="TRANSCRIPTIONAL REGULATOR"/>
    <property type="match status" value="1"/>
</dbReference>
<dbReference type="PROSITE" id="PS50943">
    <property type="entry name" value="HTH_CROC1"/>
    <property type="match status" value="1"/>
</dbReference>
<dbReference type="EMBL" id="JAEEGA010000002">
    <property type="protein sequence ID" value="MBP1040048.1"/>
    <property type="molecule type" value="Genomic_DNA"/>
</dbReference>
<dbReference type="SUPFAM" id="SSF47413">
    <property type="entry name" value="lambda repressor-like DNA-binding domains"/>
    <property type="match status" value="1"/>
</dbReference>
<dbReference type="InterPro" id="IPR001387">
    <property type="entry name" value="Cro/C1-type_HTH"/>
</dbReference>
<dbReference type="Gene3D" id="1.25.40.400">
    <property type="match status" value="1"/>
</dbReference>
<dbReference type="Pfam" id="PF01381">
    <property type="entry name" value="HTH_3"/>
    <property type="match status" value="1"/>
</dbReference>
<evidence type="ECO:0000256" key="1">
    <source>
        <dbReference type="SAM" id="Coils"/>
    </source>
</evidence>
<organism evidence="3 4">
    <name type="scientific">Vagococcus allomyrinae</name>
    <dbReference type="NCBI Taxonomy" id="2794353"/>
    <lineage>
        <taxon>Bacteria</taxon>
        <taxon>Bacillati</taxon>
        <taxon>Bacillota</taxon>
        <taxon>Bacilli</taxon>
        <taxon>Lactobacillales</taxon>
        <taxon>Enterococcaceae</taxon>
        <taxon>Vagococcus</taxon>
    </lineage>
</organism>
<name>A0A940SV73_9ENTE</name>
<dbReference type="AlphaFoldDB" id="A0A940SV73"/>
<dbReference type="Gene3D" id="1.10.260.40">
    <property type="entry name" value="lambda repressor-like DNA-binding domains"/>
    <property type="match status" value="1"/>
</dbReference>
<dbReference type="GO" id="GO:0003677">
    <property type="term" value="F:DNA binding"/>
    <property type="evidence" value="ECO:0007669"/>
    <property type="project" value="InterPro"/>
</dbReference>
<dbReference type="InterPro" id="IPR010982">
    <property type="entry name" value="Lambda_DNA-bd_dom_sf"/>
</dbReference>
<gene>
    <name evidence="3" type="ORF">I6N95_03380</name>
</gene>
<proteinExistence type="predicted"/>
<evidence type="ECO:0000313" key="4">
    <source>
        <dbReference type="Proteomes" id="UP000674938"/>
    </source>
</evidence>
<feature type="coiled-coil region" evidence="1">
    <location>
        <begin position="82"/>
        <end position="109"/>
    </location>
</feature>
<dbReference type="NCBIfam" id="TIGR01716">
    <property type="entry name" value="RGG_Cterm"/>
    <property type="match status" value="1"/>
</dbReference>
<dbReference type="InterPro" id="IPR010057">
    <property type="entry name" value="Transcription_activator_Rgg_C"/>
</dbReference>
<dbReference type="PANTHER" id="PTHR37038">
    <property type="entry name" value="TRANSCRIPTIONAL REGULATOR-RELATED"/>
    <property type="match status" value="1"/>
</dbReference>
<feature type="domain" description="HTH cro/C1-type" evidence="2">
    <location>
        <begin position="8"/>
        <end position="61"/>
    </location>
</feature>
<keyword evidence="4" id="KW-1185">Reference proteome</keyword>
<comment type="caution">
    <text evidence="3">The sequence shown here is derived from an EMBL/GenBank/DDBJ whole genome shotgun (WGS) entry which is preliminary data.</text>
</comment>
<dbReference type="Pfam" id="PF21259">
    <property type="entry name" value="Rgg_C"/>
    <property type="match status" value="1"/>
</dbReference>
<evidence type="ECO:0000259" key="2">
    <source>
        <dbReference type="PROSITE" id="PS50943"/>
    </source>
</evidence>
<dbReference type="InterPro" id="IPR053163">
    <property type="entry name" value="HTH-type_regulator_Rgg"/>
</dbReference>
<sequence length="290" mass="33280">MKPIGETLKIIRTGKKVTQAALSKDIMSVSFYNRVENGKSSVTIELFMALLDRLNVTFFEFIFINNGYADAPDDYIWDNIYNASTKNKVGELQAIIAELDQELEKKENTRFLAYKLIASFSYANLTQTAPAEEDREQLHQMLFSVDSWTKFEVSIFISTMEFINLDLVLLYAKKLLEYTSLYSNSSLYGNVASNALINLILILFKNNRTNDAFYYLSVLNSQKINPKFLYQRNMIKFLNGLQLIEIGNISKGMEETTNALNIYESFDLQATADELKTYRAHSLEKQQKGN</sequence>
<accession>A0A940SV73</accession>
<keyword evidence="1" id="KW-0175">Coiled coil</keyword>
<dbReference type="RefSeq" id="WP_209524945.1">
    <property type="nucleotide sequence ID" value="NZ_JAEEGA010000002.1"/>
</dbReference>
<evidence type="ECO:0000313" key="3">
    <source>
        <dbReference type="EMBL" id="MBP1040048.1"/>
    </source>
</evidence>